<reference evidence="1 2" key="1">
    <citation type="submission" date="2024-03" db="EMBL/GenBank/DDBJ databases">
        <title>Two novel species of the genus Flavobacterium exhibiting potentially degradation of complex polysaccharides.</title>
        <authorList>
            <person name="Lian X."/>
        </authorList>
    </citation>
    <scope>NUCLEOTIDE SEQUENCE [LARGE SCALE GENOMIC DNA]</scope>
    <source>
        <strain evidence="2">j3</strain>
    </source>
</reference>
<sequence length="137" mass="15928">MINVKQLKTTSISFVIFTLLSIIAVSGHPKETVIDKIAYEELRKLKSVIKNDNETIIIARHGLEWWTAWALHTKVGQDKAIDSVFFEKYKNVIFITQINGFSKDIQRTPFHEPNVPENSEIIFSSEYFKVFKLNNRQ</sequence>
<comment type="caution">
    <text evidence="1">The sequence shown here is derived from an EMBL/GenBank/DDBJ whole genome shotgun (WGS) entry which is preliminary data.</text>
</comment>
<accession>A0ABU9NB16</accession>
<dbReference type="EMBL" id="JBCGDO010000032">
    <property type="protein sequence ID" value="MEM0543907.1"/>
    <property type="molecule type" value="Genomic_DNA"/>
</dbReference>
<dbReference type="Proteomes" id="UP001460072">
    <property type="component" value="Unassembled WGS sequence"/>
</dbReference>
<evidence type="ECO:0000313" key="2">
    <source>
        <dbReference type="Proteomes" id="UP001460072"/>
    </source>
</evidence>
<dbReference type="RefSeq" id="WP_342697076.1">
    <property type="nucleotide sequence ID" value="NZ_JBCGDO010000032.1"/>
</dbReference>
<organism evidence="1 2">
    <name type="scientific">Flavobacterium aureirubrum</name>
    <dbReference type="NCBI Taxonomy" id="3133147"/>
    <lineage>
        <taxon>Bacteria</taxon>
        <taxon>Pseudomonadati</taxon>
        <taxon>Bacteroidota</taxon>
        <taxon>Flavobacteriia</taxon>
        <taxon>Flavobacteriales</taxon>
        <taxon>Flavobacteriaceae</taxon>
        <taxon>Flavobacterium</taxon>
    </lineage>
</organism>
<name>A0ABU9NB16_9FLAO</name>
<evidence type="ECO:0008006" key="3">
    <source>
        <dbReference type="Google" id="ProtNLM"/>
    </source>
</evidence>
<proteinExistence type="predicted"/>
<evidence type="ECO:0000313" key="1">
    <source>
        <dbReference type="EMBL" id="MEM0543907.1"/>
    </source>
</evidence>
<protein>
    <recommendedName>
        <fullName evidence="3">Histidine phosphatase superfamily (Branch 1)</fullName>
    </recommendedName>
</protein>
<keyword evidence="2" id="KW-1185">Reference proteome</keyword>
<gene>
    <name evidence="1" type="ORF">WFZ85_14940</name>
</gene>